<feature type="coiled-coil region" evidence="1">
    <location>
        <begin position="1082"/>
        <end position="1109"/>
    </location>
</feature>
<evidence type="ECO:0000256" key="2">
    <source>
        <dbReference type="SAM" id="MobiDB-lite"/>
    </source>
</evidence>
<name>A0ABN8L9W0_CHISP</name>
<keyword evidence="5" id="KW-1185">Reference proteome</keyword>
<evidence type="ECO:0000256" key="3">
    <source>
        <dbReference type="SAM" id="SignalP"/>
    </source>
</evidence>
<organism evidence="4 5">
    <name type="scientific">Chilo suppressalis</name>
    <name type="common">Asiatic rice borer moth</name>
    <dbReference type="NCBI Taxonomy" id="168631"/>
    <lineage>
        <taxon>Eukaryota</taxon>
        <taxon>Metazoa</taxon>
        <taxon>Ecdysozoa</taxon>
        <taxon>Arthropoda</taxon>
        <taxon>Hexapoda</taxon>
        <taxon>Insecta</taxon>
        <taxon>Pterygota</taxon>
        <taxon>Neoptera</taxon>
        <taxon>Endopterygota</taxon>
        <taxon>Lepidoptera</taxon>
        <taxon>Glossata</taxon>
        <taxon>Ditrysia</taxon>
        <taxon>Pyraloidea</taxon>
        <taxon>Crambidae</taxon>
        <taxon>Crambinae</taxon>
        <taxon>Chilo</taxon>
    </lineage>
</organism>
<accession>A0ABN8L9W0</accession>
<keyword evidence="1" id="KW-0175">Coiled coil</keyword>
<keyword evidence="3" id="KW-0732">Signal</keyword>
<protein>
    <submittedName>
        <fullName evidence="4">Uncharacterized protein</fullName>
    </submittedName>
</protein>
<feature type="region of interest" description="Disordered" evidence="2">
    <location>
        <begin position="158"/>
        <end position="223"/>
    </location>
</feature>
<feature type="region of interest" description="Disordered" evidence="2">
    <location>
        <begin position="307"/>
        <end position="342"/>
    </location>
</feature>
<dbReference type="Proteomes" id="UP001153292">
    <property type="component" value="Chromosome 28"/>
</dbReference>
<evidence type="ECO:0000313" key="5">
    <source>
        <dbReference type="Proteomes" id="UP001153292"/>
    </source>
</evidence>
<evidence type="ECO:0000313" key="4">
    <source>
        <dbReference type="EMBL" id="CAH2988162.1"/>
    </source>
</evidence>
<sequence length="1117" mass="129599">MIFLLLFIITCNNIVKAEDDDQKYIDLLPESEKQAFLDIIARRLIKDVKYKNVDSAQSGEVPDDELDKHDEYVKDILREETDNMRREENRNKEKGEESLKVKGFDENKSVESLRNIAHIDLTLRNGERIRRNSAIETKVANTDKVPVQIVYDSNVKKSAKGSNFTSNEKNEESDNEDIQARGSRRQIRTHTVINDYEPDDETTEKHINEDSGKQVDNMEKSDISHSEELNKHYTASIYEPQGEVNDAVISDVDENEETSTYLSTFTDKLSTTENFKILETTQNATKLSTLPTIKESTTLTTTLMKNHTQNDTEAKRNRYLRSSGNESEKTEIIKSPPNNTLEKNTTFVENKDFYNNAVDPTKSNTSRIPKVVITTDSLLNKDKPVERRGAESATAISNFNTKIKNDSYKNENETPNPLIVIESAATTELPIITILPGLARVSTIVHKAVSDLKTYKVPKEKKYATTEVNALKSFAKALRSGDRIEFEDEDGEGHNKSKEKVEELLHLPKLPKISKPYEVYEIHQPPFIEKTERKKVKIQRYSVNKEQPHYFPIYNYSPDQAYFNSYNRLGPNHDDINEDMHLKGNFEIETLHKNIKLKEKNKLIKSILRKFKFTQKRSEKGNKYIVRNSKPNKLKMPVVAKTPRFSEIYFNPNDYLDMDYYFGRSMRPLDGKSQQKVKFFPDSDDDDHVFNTIKTGQAKDLTRGTRQVLYGRHMFGHNMLSTTAAPLIESEEELTFKLLRSSNPGNYDMYMTDNKKYSIPDDDDIALDYYFGDQDENRLLKTENVLRHNSCSLRKGSKCDNSYESRIAKVEEINKSGNDSDKKRGTIKEILAIDPTDAFLHLDELFKYNIPLARTREDSVTKEISKVDNHEINPFLNVLRDMIDTENESLAQYDWLGSTVDIQSALEKLLISIKNLQKGQQLHPADVQLLKYIEYLFITSKSSFDQTHNLRVPKKGNHTKRKFSLLPRSKRRKREYLKAKGLLDRTWLYIRGRRPDKQRHKRKRLQELKQFLADIRSGLYDLHDAIRSVATVTNYKNQRWFQNLKQLYLKDSGKKQCLEVLLHLTVARMLDLVETAAKSGIEDNYELYIEQHEEEVMKTKEEFRLLLKVLYELNHAN</sequence>
<gene>
    <name evidence="4" type="ORF">CHILSU_LOCUS7667</name>
</gene>
<evidence type="ECO:0000256" key="1">
    <source>
        <dbReference type="SAM" id="Coils"/>
    </source>
</evidence>
<feature type="signal peptide" evidence="3">
    <location>
        <begin position="1"/>
        <end position="17"/>
    </location>
</feature>
<proteinExistence type="predicted"/>
<dbReference type="EMBL" id="OU963921">
    <property type="protein sequence ID" value="CAH2988162.1"/>
    <property type="molecule type" value="Genomic_DNA"/>
</dbReference>
<feature type="chain" id="PRO_5046454212" evidence="3">
    <location>
        <begin position="18"/>
        <end position="1117"/>
    </location>
</feature>
<reference evidence="4" key="1">
    <citation type="submission" date="2021-12" db="EMBL/GenBank/DDBJ databases">
        <authorList>
            <person name="King R."/>
        </authorList>
    </citation>
    <scope>NUCLEOTIDE SEQUENCE</scope>
</reference>
<feature type="compositionally biased region" description="Basic and acidic residues" evidence="2">
    <location>
        <begin position="203"/>
        <end position="223"/>
    </location>
</feature>